<name>A0ACC1IEG6_9FUNG</name>
<comment type="caution">
    <text evidence="1">The sequence shown here is derived from an EMBL/GenBank/DDBJ whole genome shotgun (WGS) entry which is preliminary data.</text>
</comment>
<organism evidence="1 2">
    <name type="scientific">Kickxella alabastrina</name>
    <dbReference type="NCBI Taxonomy" id="61397"/>
    <lineage>
        <taxon>Eukaryota</taxon>
        <taxon>Fungi</taxon>
        <taxon>Fungi incertae sedis</taxon>
        <taxon>Zoopagomycota</taxon>
        <taxon>Kickxellomycotina</taxon>
        <taxon>Kickxellomycetes</taxon>
        <taxon>Kickxellales</taxon>
        <taxon>Kickxellaceae</taxon>
        <taxon>Kickxella</taxon>
    </lineage>
</organism>
<accession>A0ACC1IEG6</accession>
<dbReference type="EMBL" id="JANBPG010000731">
    <property type="protein sequence ID" value="KAJ1894151.1"/>
    <property type="molecule type" value="Genomic_DNA"/>
</dbReference>
<reference evidence="1" key="1">
    <citation type="submission" date="2022-07" db="EMBL/GenBank/DDBJ databases">
        <title>Phylogenomic reconstructions and comparative analyses of Kickxellomycotina fungi.</title>
        <authorList>
            <person name="Reynolds N.K."/>
            <person name="Stajich J.E."/>
            <person name="Barry K."/>
            <person name="Grigoriev I.V."/>
            <person name="Crous P."/>
            <person name="Smith M.E."/>
        </authorList>
    </citation>
    <scope>NUCLEOTIDE SEQUENCE</scope>
    <source>
        <strain evidence="1">Benny 63K</strain>
    </source>
</reference>
<evidence type="ECO:0000313" key="2">
    <source>
        <dbReference type="Proteomes" id="UP001150581"/>
    </source>
</evidence>
<keyword evidence="2" id="KW-1185">Reference proteome</keyword>
<proteinExistence type="predicted"/>
<sequence>RRHHQREILYELRDVIPNLHMVKPSTVLIMQKSKDYIDLLRRTIQEMEIEINDLRRALVAAGYPLPMAPHQQVMCGFPGGQAVFNSSCQSPRLLPEQMLNMSPQSHLQIDHQNQLAFQNLGDIALARAQFDTHDIDSINHLHSVLSKATSELNSATGRPISPVSPYQLDQMQGCSSGEFKSQSHIILTAASVAAASGQSVL</sequence>
<feature type="non-terminal residue" evidence="1">
    <location>
        <position position="1"/>
    </location>
</feature>
<dbReference type="Proteomes" id="UP001150581">
    <property type="component" value="Unassembled WGS sequence"/>
</dbReference>
<protein>
    <submittedName>
        <fullName evidence="1">Uncharacterized protein</fullName>
    </submittedName>
</protein>
<gene>
    <name evidence="1" type="ORF">LPJ66_005359</name>
</gene>
<evidence type="ECO:0000313" key="1">
    <source>
        <dbReference type="EMBL" id="KAJ1894151.1"/>
    </source>
</evidence>